<protein>
    <submittedName>
        <fullName evidence="1">Uncharacterized protein</fullName>
    </submittedName>
</protein>
<organism evidence="1 2">
    <name type="scientific">Nelumbo nucifera</name>
    <name type="common">Sacred lotus</name>
    <dbReference type="NCBI Taxonomy" id="4432"/>
    <lineage>
        <taxon>Eukaryota</taxon>
        <taxon>Viridiplantae</taxon>
        <taxon>Streptophyta</taxon>
        <taxon>Embryophyta</taxon>
        <taxon>Tracheophyta</taxon>
        <taxon>Spermatophyta</taxon>
        <taxon>Magnoliopsida</taxon>
        <taxon>Proteales</taxon>
        <taxon>Nelumbonaceae</taxon>
        <taxon>Nelumbo</taxon>
    </lineage>
</organism>
<evidence type="ECO:0000313" key="2">
    <source>
        <dbReference type="Proteomes" id="UP000607653"/>
    </source>
</evidence>
<comment type="caution">
    <text evidence="1">The sequence shown here is derived from an EMBL/GenBank/DDBJ whole genome shotgun (WGS) entry which is preliminary data.</text>
</comment>
<accession>A0A822XX11</accession>
<name>A0A822XX11_NELNU</name>
<reference evidence="1 2" key="1">
    <citation type="journal article" date="2020" name="Mol. Biol. Evol.">
        <title>Distinct Expression and Methylation Patterns for Genes with Different Fates following a Single Whole-Genome Duplication in Flowering Plants.</title>
        <authorList>
            <person name="Shi T."/>
            <person name="Rahmani R.S."/>
            <person name="Gugger P.F."/>
            <person name="Wang M."/>
            <person name="Li H."/>
            <person name="Zhang Y."/>
            <person name="Li Z."/>
            <person name="Wang Q."/>
            <person name="Van de Peer Y."/>
            <person name="Marchal K."/>
            <person name="Chen J."/>
        </authorList>
    </citation>
    <scope>NUCLEOTIDE SEQUENCE [LARGE SCALE GENOMIC DNA]</scope>
    <source>
        <tissue evidence="1">Leaf</tissue>
    </source>
</reference>
<dbReference type="AlphaFoldDB" id="A0A822XX11"/>
<dbReference type="Proteomes" id="UP000607653">
    <property type="component" value="Unassembled WGS sequence"/>
</dbReference>
<dbReference type="EMBL" id="DUZY01000001">
    <property type="protein sequence ID" value="DAD23556.1"/>
    <property type="molecule type" value="Genomic_DNA"/>
</dbReference>
<evidence type="ECO:0000313" key="1">
    <source>
        <dbReference type="EMBL" id="DAD23556.1"/>
    </source>
</evidence>
<keyword evidence="2" id="KW-1185">Reference proteome</keyword>
<gene>
    <name evidence="1" type="ORF">HUJ06_025019</name>
</gene>
<proteinExistence type="predicted"/>
<sequence length="34" mass="3851">MAVDNRPKNDGCCEVTSIRHTSLTMVIMKMARLK</sequence>